<evidence type="ECO:0008006" key="3">
    <source>
        <dbReference type="Google" id="ProtNLM"/>
    </source>
</evidence>
<dbReference type="Proteomes" id="UP000070457">
    <property type="component" value="Unassembled WGS sequence"/>
</dbReference>
<evidence type="ECO:0000313" key="1">
    <source>
        <dbReference type="EMBL" id="KXK26394.1"/>
    </source>
</evidence>
<proteinExistence type="predicted"/>
<gene>
    <name evidence="1" type="ORF">TR69_WS6001000397</name>
</gene>
<dbReference type="EMBL" id="JYNZ01000003">
    <property type="protein sequence ID" value="KXK26394.1"/>
    <property type="molecule type" value="Genomic_DNA"/>
</dbReference>
<comment type="caution">
    <text evidence="1">The sequence shown here is derived from an EMBL/GenBank/DDBJ whole genome shotgun (WGS) entry which is preliminary data.</text>
</comment>
<organism evidence="1 2">
    <name type="scientific">candidate division WS6 bacterium OLB20</name>
    <dbReference type="NCBI Taxonomy" id="1617426"/>
    <lineage>
        <taxon>Bacteria</taxon>
        <taxon>Candidatus Dojkabacteria</taxon>
    </lineage>
</organism>
<evidence type="ECO:0000313" key="2">
    <source>
        <dbReference type="Proteomes" id="UP000070457"/>
    </source>
</evidence>
<protein>
    <recommendedName>
        <fullName evidence="3">Response regulatory domain-containing protein</fullName>
    </recommendedName>
</protein>
<name>A0A136LXK7_9BACT</name>
<reference evidence="1 2" key="1">
    <citation type="submission" date="2015-02" db="EMBL/GenBank/DDBJ databases">
        <title>Improved understanding of the partial-nitritation anammox process through 23 genomes representing the majority of the microbial community.</title>
        <authorList>
            <person name="Speth D.R."/>
            <person name="In T Zandt M."/>
            <person name="Guerrero Cruz S."/>
            <person name="Jetten M.S."/>
            <person name="Dutilh B.E."/>
        </authorList>
    </citation>
    <scope>NUCLEOTIDE SEQUENCE [LARGE SCALE GENOMIC DNA]</scope>
    <source>
        <strain evidence="1">OLB20</strain>
    </source>
</reference>
<dbReference type="STRING" id="1617426.TR69_WS6001000397"/>
<sequence>MDKPVIIQFDGDENYHTVVDLICFNMDLEVSRHANSIKSARRIFADIEDGKLKPTIAIVASFLERDHRDGSIVAKKLREIAPDIKIIGYTVIEDEDWYDELAVKSNRNPEKTVIDVLARLTRHSFKSSNVPV</sequence>
<dbReference type="AlphaFoldDB" id="A0A136LXK7"/>
<accession>A0A136LXK7</accession>